<organism evidence="2 3">
    <name type="scientific">Planoprotostelium fungivorum</name>
    <dbReference type="NCBI Taxonomy" id="1890364"/>
    <lineage>
        <taxon>Eukaryota</taxon>
        <taxon>Amoebozoa</taxon>
        <taxon>Evosea</taxon>
        <taxon>Variosea</taxon>
        <taxon>Cavosteliida</taxon>
        <taxon>Cavosteliaceae</taxon>
        <taxon>Planoprotostelium</taxon>
    </lineage>
</organism>
<dbReference type="Proteomes" id="UP000241769">
    <property type="component" value="Unassembled WGS sequence"/>
</dbReference>
<accession>A0A2P6NV22</accession>
<feature type="transmembrane region" description="Helical" evidence="1">
    <location>
        <begin position="749"/>
        <end position="774"/>
    </location>
</feature>
<feature type="transmembrane region" description="Helical" evidence="1">
    <location>
        <begin position="599"/>
        <end position="626"/>
    </location>
</feature>
<dbReference type="InterPro" id="IPR002591">
    <property type="entry name" value="Phosphodiest/P_Trfase"/>
</dbReference>
<gene>
    <name evidence="2" type="ORF">PROFUN_04283</name>
</gene>
<feature type="transmembrane region" description="Helical" evidence="1">
    <location>
        <begin position="710"/>
        <end position="729"/>
    </location>
</feature>
<protein>
    <submittedName>
        <fullName evidence="2">Uncharacterized protein</fullName>
    </submittedName>
</protein>
<sequence>MPPNRLLHHTPHMDSPLLGVRTDDSRQEVSRKFRNSSSSRRIFPTVVSLIFVGLLTFFIVFSLMSMTRSNATILSEKGISDLNDIDAVRSYFGDKRLDIKDYREPRMEPSTAIRTRVVLFMLDGLRFDAVHTHPKLHSLLTEPSFQKDSVVLKLKIPLPSISLPGWLTTMTGSSPQHHGRTGNNSPQETLMDNVFRQAQNYGLRTGISGDSDWRILFTTSIQPLFGDGTRSPSINADDDDHWLRGSSYEKRDESWANIMFEAMMTPAIYKPRNTSTSEFPPTPPPHVIIRNPLTLPDWLGEEPKKIHREDVEISHFAYDFFMSYFEDIDGQGHSFGGGSERYTEAVSHKTDILSAFFRKLSDIDEMDEKTSGGQKWRTVVMVTSDHGHVDVGGHGGTARDVTQIPLVIFCNGSRLGQKDIANRVDLSKIDLDAETPFTSHDISATLSALLGIPVPRQSEGFFLPVVDHLIHNAERMKRHREDLSRQKKTYVSKLAGELDELDMTPMSDDAEELMDQMHEIEDNVTNRRIIRNFGISFGIWLTLMILMTTVSQCCTTVDFLIVFNTTPVQWVLHLQKRLNMRGEKLIEKRTSTDVRLQRLSLLTSLFTFFLYLSITLSSFFILFRFYRSHSQWRFDFTVFNSDHDTLVTILSLVLPGIAVLFLAQLVGYVMLSRESVKSRLYRWVEGADANAKDSQKEEMKRKYIVCTCQWMLYLSLLMTNTFLFSQAYQCVYLPYYYDTQFITPNIWSARFQSVCMSFLIAPLLLHSTLLHILYTQYLRFKIKSNHNELQDLSSPILGDSQKSIRSNGRAGRAALTSSGRTVMPDKA</sequence>
<feature type="transmembrane region" description="Helical" evidence="1">
    <location>
        <begin position="42"/>
        <end position="64"/>
    </location>
</feature>
<evidence type="ECO:0000313" key="3">
    <source>
        <dbReference type="Proteomes" id="UP000241769"/>
    </source>
</evidence>
<dbReference type="PANTHER" id="PTHR10151">
    <property type="entry name" value="ECTONUCLEOTIDE PYROPHOSPHATASE/PHOSPHODIESTERASE"/>
    <property type="match status" value="1"/>
</dbReference>
<evidence type="ECO:0000313" key="2">
    <source>
        <dbReference type="EMBL" id="PRP87809.1"/>
    </source>
</evidence>
<reference evidence="2 3" key="1">
    <citation type="journal article" date="2018" name="Genome Biol. Evol.">
        <title>Multiple Roots of Fruiting Body Formation in Amoebozoa.</title>
        <authorList>
            <person name="Hillmann F."/>
            <person name="Forbes G."/>
            <person name="Novohradska S."/>
            <person name="Ferling I."/>
            <person name="Riege K."/>
            <person name="Groth M."/>
            <person name="Westermann M."/>
            <person name="Marz M."/>
            <person name="Spaller T."/>
            <person name="Winckler T."/>
            <person name="Schaap P."/>
            <person name="Glockner G."/>
        </authorList>
    </citation>
    <scope>NUCLEOTIDE SEQUENCE [LARGE SCALE GENOMIC DNA]</scope>
    <source>
        <strain evidence="2 3">Jena</strain>
    </source>
</reference>
<dbReference type="SUPFAM" id="SSF53649">
    <property type="entry name" value="Alkaline phosphatase-like"/>
    <property type="match status" value="1"/>
</dbReference>
<keyword evidence="1" id="KW-0472">Membrane</keyword>
<dbReference type="Pfam" id="PF01663">
    <property type="entry name" value="Phosphodiest"/>
    <property type="match status" value="1"/>
</dbReference>
<dbReference type="EMBL" id="MDYQ01000017">
    <property type="protein sequence ID" value="PRP87809.1"/>
    <property type="molecule type" value="Genomic_DNA"/>
</dbReference>
<dbReference type="AlphaFoldDB" id="A0A2P6NV22"/>
<dbReference type="OrthoDB" id="445007at2759"/>
<evidence type="ECO:0000256" key="1">
    <source>
        <dbReference type="SAM" id="Phobius"/>
    </source>
</evidence>
<dbReference type="PANTHER" id="PTHR10151:SF120">
    <property type="entry name" value="BIS(5'-ADENOSYL)-TRIPHOSPHATASE"/>
    <property type="match status" value="1"/>
</dbReference>
<keyword evidence="3" id="KW-1185">Reference proteome</keyword>
<dbReference type="STRING" id="1890364.A0A2P6NV22"/>
<dbReference type="Gene3D" id="3.40.720.10">
    <property type="entry name" value="Alkaline Phosphatase, subunit A"/>
    <property type="match status" value="2"/>
</dbReference>
<dbReference type="InterPro" id="IPR017850">
    <property type="entry name" value="Alkaline_phosphatase_core_sf"/>
</dbReference>
<keyword evidence="1" id="KW-0812">Transmembrane</keyword>
<dbReference type="InParanoid" id="A0A2P6NV22"/>
<dbReference type="GO" id="GO:0016787">
    <property type="term" value="F:hydrolase activity"/>
    <property type="evidence" value="ECO:0007669"/>
    <property type="project" value="UniProtKB-ARBA"/>
</dbReference>
<proteinExistence type="predicted"/>
<name>A0A2P6NV22_9EUKA</name>
<keyword evidence="1" id="KW-1133">Transmembrane helix</keyword>
<feature type="transmembrane region" description="Helical" evidence="1">
    <location>
        <begin position="537"/>
        <end position="563"/>
    </location>
</feature>
<feature type="transmembrane region" description="Helical" evidence="1">
    <location>
        <begin position="646"/>
        <end position="671"/>
    </location>
</feature>
<comment type="caution">
    <text evidence="2">The sequence shown here is derived from an EMBL/GenBank/DDBJ whole genome shotgun (WGS) entry which is preliminary data.</text>
</comment>